<evidence type="ECO:0000313" key="2">
    <source>
        <dbReference type="WBParaSite" id="RSKR_0000611900.1"/>
    </source>
</evidence>
<dbReference type="WBParaSite" id="RSKR_0000611900.1">
    <property type="protein sequence ID" value="RSKR_0000611900.1"/>
    <property type="gene ID" value="RSKR_0000611900"/>
</dbReference>
<sequence>MTTTFKILLLICLIASTINGQVDDLWKHYKQQFGKEYLDGNVDLERKVQFTKSLEHITSHNEKFKNGTVSYDLGLNHYSDWTKTEVDNLNKPMPVMAPIRKPTRLPQNGYVVPTLRLPQSVDWRKQGYVTPVKDQKSCGNSYIFSAIGALEGQMAKATGKLVALSEQNVMDCNNANLGCFGGDVKNVYEFIQSQNGIVKEKSYPYQGMREVCHFNRNNVAARVKGLFWIKSGDEAALQSAIATQGPVSISFDDKHPSFIHYKSGIYNPPNCRKNFPGRAALIVGYGTCPKTFQEYYIVKNSMGCNFGMNGYFLLARNKNNACGVASSVTWPKV</sequence>
<name>A0AC35U0T7_9BILA</name>
<proteinExistence type="predicted"/>
<organism evidence="1 2">
    <name type="scientific">Rhabditophanes sp. KR3021</name>
    <dbReference type="NCBI Taxonomy" id="114890"/>
    <lineage>
        <taxon>Eukaryota</taxon>
        <taxon>Metazoa</taxon>
        <taxon>Ecdysozoa</taxon>
        <taxon>Nematoda</taxon>
        <taxon>Chromadorea</taxon>
        <taxon>Rhabditida</taxon>
        <taxon>Tylenchina</taxon>
        <taxon>Panagrolaimomorpha</taxon>
        <taxon>Strongyloidoidea</taxon>
        <taxon>Alloionematidae</taxon>
        <taxon>Rhabditophanes</taxon>
    </lineage>
</organism>
<dbReference type="Proteomes" id="UP000095286">
    <property type="component" value="Unplaced"/>
</dbReference>
<evidence type="ECO:0000313" key="1">
    <source>
        <dbReference type="Proteomes" id="UP000095286"/>
    </source>
</evidence>
<protein>
    <submittedName>
        <fullName evidence="2">Pept_C1 domain-containing protein</fullName>
    </submittedName>
</protein>
<accession>A0AC35U0T7</accession>
<reference evidence="2" key="1">
    <citation type="submission" date="2016-11" db="UniProtKB">
        <authorList>
            <consortium name="WormBaseParasite"/>
        </authorList>
    </citation>
    <scope>IDENTIFICATION</scope>
    <source>
        <strain evidence="2">KR3021</strain>
    </source>
</reference>